<dbReference type="InterPro" id="IPR036291">
    <property type="entry name" value="NAD(P)-bd_dom_sf"/>
</dbReference>
<dbReference type="GO" id="GO:0016491">
    <property type="term" value="F:oxidoreductase activity"/>
    <property type="evidence" value="ECO:0007669"/>
    <property type="project" value="TreeGrafter"/>
</dbReference>
<dbReference type="Gene3D" id="3.40.50.720">
    <property type="entry name" value="NAD(P)-binding Rossmann-like Domain"/>
    <property type="match status" value="1"/>
</dbReference>
<dbReference type="PANTHER" id="PTHR43677:SF4">
    <property type="entry name" value="QUINONE OXIDOREDUCTASE-LIKE PROTEIN 2"/>
    <property type="match status" value="1"/>
</dbReference>
<dbReference type="Gene3D" id="3.90.180.10">
    <property type="entry name" value="Medium-chain alcohol dehydrogenases, catalytic domain"/>
    <property type="match status" value="1"/>
</dbReference>
<comment type="caution">
    <text evidence="1">The sequence shown here is derived from an EMBL/GenBank/DDBJ whole genome shotgun (WGS) entry which is preliminary data.</text>
</comment>
<dbReference type="InterPro" id="IPR051397">
    <property type="entry name" value="Zn-ADH-like_protein"/>
</dbReference>
<protein>
    <submittedName>
        <fullName evidence="1">NADPH:quinone reductase-like Zn-dependent oxidoreductase</fullName>
    </submittedName>
</protein>
<proteinExistence type="predicted"/>
<organism evidence="1 2">
    <name type="scientific">Streptomonospora nanhaiensis</name>
    <dbReference type="NCBI Taxonomy" id="1323731"/>
    <lineage>
        <taxon>Bacteria</taxon>
        <taxon>Bacillati</taxon>
        <taxon>Actinomycetota</taxon>
        <taxon>Actinomycetes</taxon>
        <taxon>Streptosporangiales</taxon>
        <taxon>Nocardiopsidaceae</taxon>
        <taxon>Streptomonospora</taxon>
    </lineage>
</organism>
<dbReference type="RefSeq" id="WP_308251234.1">
    <property type="nucleotide sequence ID" value="NZ_JACCFO010000001.1"/>
</dbReference>
<keyword evidence="2" id="KW-1185">Reference proteome</keyword>
<dbReference type="SUPFAM" id="SSF51735">
    <property type="entry name" value="NAD(P)-binding Rossmann-fold domains"/>
    <property type="match status" value="1"/>
</dbReference>
<dbReference type="Pfam" id="PF13602">
    <property type="entry name" value="ADH_zinc_N_2"/>
    <property type="match status" value="1"/>
</dbReference>
<sequence length="189" mass="19953">MGTVLVQLARHAGARVIGTASPRHHDTVRALGAEPVDYTAPGLPARVRALAPEGVDAVFDHVGGPGIVDSFRLLNRGGTLVAYGTAATRDVAGSSYLPVLKLLARLAVWNALPNGRRTHFFNVWAGRRDRARFRARLREDLGAVFALLADGTLSARVAARFPLTEAAAAMELAESKTVVGKVVLLGADA</sequence>
<reference evidence="1 2" key="1">
    <citation type="submission" date="2020-07" db="EMBL/GenBank/DDBJ databases">
        <title>Sequencing the genomes of 1000 actinobacteria strains.</title>
        <authorList>
            <person name="Klenk H.-P."/>
        </authorList>
    </citation>
    <scope>NUCLEOTIDE SEQUENCE [LARGE SCALE GENOMIC DNA]</scope>
    <source>
        <strain evidence="1 2">DSM 45927</strain>
    </source>
</reference>
<dbReference type="Proteomes" id="UP000575985">
    <property type="component" value="Unassembled WGS sequence"/>
</dbReference>
<dbReference type="EMBL" id="JACCFO010000001">
    <property type="protein sequence ID" value="NYI95451.1"/>
    <property type="molecule type" value="Genomic_DNA"/>
</dbReference>
<accession>A0A853BLL0</accession>
<gene>
    <name evidence="1" type="ORF">HNR12_001728</name>
</gene>
<name>A0A853BLL0_9ACTN</name>
<dbReference type="PANTHER" id="PTHR43677">
    <property type="entry name" value="SHORT-CHAIN DEHYDROGENASE/REDUCTASE"/>
    <property type="match status" value="1"/>
</dbReference>
<evidence type="ECO:0000313" key="1">
    <source>
        <dbReference type="EMBL" id="NYI95451.1"/>
    </source>
</evidence>
<dbReference type="AlphaFoldDB" id="A0A853BLL0"/>
<evidence type="ECO:0000313" key="2">
    <source>
        <dbReference type="Proteomes" id="UP000575985"/>
    </source>
</evidence>